<sequence length="73" mass="8134">MLYVSLPDPNGGREEDRKVNATFLLAANGFRLIVGFGLLDTGDITEDVGKTRDWVSDQEEQSSSMQMIMEIPK</sequence>
<dbReference type="AlphaFoldDB" id="A0AAP0HG65"/>
<organism evidence="2 3">
    <name type="scientific">Stephania yunnanensis</name>
    <dbReference type="NCBI Taxonomy" id="152371"/>
    <lineage>
        <taxon>Eukaryota</taxon>
        <taxon>Viridiplantae</taxon>
        <taxon>Streptophyta</taxon>
        <taxon>Embryophyta</taxon>
        <taxon>Tracheophyta</taxon>
        <taxon>Spermatophyta</taxon>
        <taxon>Magnoliopsida</taxon>
        <taxon>Ranunculales</taxon>
        <taxon>Menispermaceae</taxon>
        <taxon>Menispermoideae</taxon>
        <taxon>Cissampelideae</taxon>
        <taxon>Stephania</taxon>
    </lineage>
</organism>
<reference evidence="2 3" key="1">
    <citation type="submission" date="2024-01" db="EMBL/GenBank/DDBJ databases">
        <title>Genome assemblies of Stephania.</title>
        <authorList>
            <person name="Yang L."/>
        </authorList>
    </citation>
    <scope>NUCLEOTIDE SEQUENCE [LARGE SCALE GENOMIC DNA]</scope>
    <source>
        <strain evidence="2">YNDBR</strain>
        <tissue evidence="2">Leaf</tissue>
    </source>
</reference>
<proteinExistence type="predicted"/>
<comment type="caution">
    <text evidence="2">The sequence shown here is derived from an EMBL/GenBank/DDBJ whole genome shotgun (WGS) entry which is preliminary data.</text>
</comment>
<evidence type="ECO:0000313" key="2">
    <source>
        <dbReference type="EMBL" id="KAK9087208.1"/>
    </source>
</evidence>
<dbReference type="EMBL" id="JBBNAF010000013">
    <property type="protein sequence ID" value="KAK9087208.1"/>
    <property type="molecule type" value="Genomic_DNA"/>
</dbReference>
<evidence type="ECO:0000256" key="1">
    <source>
        <dbReference type="SAM" id="MobiDB-lite"/>
    </source>
</evidence>
<keyword evidence="3" id="KW-1185">Reference proteome</keyword>
<gene>
    <name evidence="2" type="ORF">Syun_029602</name>
</gene>
<dbReference type="Proteomes" id="UP001420932">
    <property type="component" value="Unassembled WGS sequence"/>
</dbReference>
<feature type="compositionally biased region" description="Low complexity" evidence="1">
    <location>
        <begin position="61"/>
        <end position="73"/>
    </location>
</feature>
<feature type="region of interest" description="Disordered" evidence="1">
    <location>
        <begin position="54"/>
        <end position="73"/>
    </location>
</feature>
<protein>
    <submittedName>
        <fullName evidence="2">Uncharacterized protein</fullName>
    </submittedName>
</protein>
<accession>A0AAP0HG65</accession>
<name>A0AAP0HG65_9MAGN</name>
<evidence type="ECO:0000313" key="3">
    <source>
        <dbReference type="Proteomes" id="UP001420932"/>
    </source>
</evidence>